<dbReference type="eggNOG" id="COG1399">
    <property type="taxonomic scope" value="Bacteria"/>
</dbReference>
<dbReference type="EMBL" id="AONG01000019">
    <property type="protein sequence ID" value="KIQ67867.1"/>
    <property type="molecule type" value="Genomic_DNA"/>
</dbReference>
<dbReference type="Proteomes" id="UP000035100">
    <property type="component" value="Unassembled WGS sequence"/>
</dbReference>
<dbReference type="RefSeq" id="WP_018302085.1">
    <property type="nucleotide sequence ID" value="NZ_KB902281.1"/>
</dbReference>
<reference evidence="2 3" key="1">
    <citation type="submission" date="2013-01" db="EMBL/GenBank/DDBJ databases">
        <authorList>
            <person name="Fiebig A."/>
            <person name="Goeker M."/>
            <person name="Klenk H.-P.P."/>
        </authorList>
    </citation>
    <scope>NUCLEOTIDE SEQUENCE [LARGE SCALE GENOMIC DNA]</scope>
    <source>
        <strain evidence="2 3">DSM 24838</strain>
    </source>
</reference>
<sequence>MAQPSALPRHVVRLSGGAQRAPIDVSLEPDAAGRAAVADALGIRGVRKLRFAGRLDPEGRRDWRLEATLGATVVQDCVVTLEPVVTRIDDPVTRRYLESWQEPTGEEVEMPDDDEAGPLPASLDLAEVMIEALALALPLYPRAEGVEEVDLTVTEPGAAPIESEEAKPFAGLQALRDRIGGDDDADGK</sequence>
<proteinExistence type="predicted"/>
<comment type="caution">
    <text evidence="2">The sequence shown here is derived from an EMBL/GenBank/DDBJ whole genome shotgun (WGS) entry which is preliminary data.</text>
</comment>
<accession>A0A0D0Q5U8</accession>
<feature type="compositionally biased region" description="Basic and acidic residues" evidence="1">
    <location>
        <begin position="175"/>
        <end position="188"/>
    </location>
</feature>
<dbReference type="Pfam" id="PF02620">
    <property type="entry name" value="YceD"/>
    <property type="match status" value="1"/>
</dbReference>
<evidence type="ECO:0000256" key="1">
    <source>
        <dbReference type="SAM" id="MobiDB-lite"/>
    </source>
</evidence>
<organism evidence="2 3">
    <name type="scientific">Wenxinia marina DSM 24838</name>
    <dbReference type="NCBI Taxonomy" id="1123501"/>
    <lineage>
        <taxon>Bacteria</taxon>
        <taxon>Pseudomonadati</taxon>
        <taxon>Pseudomonadota</taxon>
        <taxon>Alphaproteobacteria</taxon>
        <taxon>Rhodobacterales</taxon>
        <taxon>Roseobacteraceae</taxon>
        <taxon>Wenxinia</taxon>
    </lineage>
</organism>
<protein>
    <submittedName>
        <fullName evidence="2">Putative metal-binding, possibly nucleic acid-binding protein</fullName>
    </submittedName>
</protein>
<evidence type="ECO:0000313" key="3">
    <source>
        <dbReference type="Proteomes" id="UP000035100"/>
    </source>
</evidence>
<name>A0A0D0Q5U8_9RHOB</name>
<dbReference type="STRING" id="1123501.Wenmar_03597"/>
<feature type="region of interest" description="Disordered" evidence="1">
    <location>
        <begin position="101"/>
        <end position="120"/>
    </location>
</feature>
<dbReference type="InterPro" id="IPR003772">
    <property type="entry name" value="YceD"/>
</dbReference>
<evidence type="ECO:0000313" key="2">
    <source>
        <dbReference type="EMBL" id="KIQ67867.1"/>
    </source>
</evidence>
<dbReference type="PATRIC" id="fig|1123501.6.peg.3724"/>
<feature type="region of interest" description="Disordered" evidence="1">
    <location>
        <begin position="158"/>
        <end position="188"/>
    </location>
</feature>
<dbReference type="AlphaFoldDB" id="A0A0D0Q5U8"/>
<gene>
    <name evidence="2" type="ORF">Wenmar_03597</name>
</gene>
<feature type="compositionally biased region" description="Acidic residues" evidence="1">
    <location>
        <begin position="104"/>
        <end position="116"/>
    </location>
</feature>
<dbReference type="OrthoDB" id="8443793at2"/>
<keyword evidence="3" id="KW-1185">Reference proteome</keyword>